<dbReference type="Proteomes" id="UP000738349">
    <property type="component" value="Unassembled WGS sequence"/>
</dbReference>
<dbReference type="OrthoDB" id="10071171at2759"/>
<name>A0A9P9D0D1_9HYPO</name>
<protein>
    <submittedName>
        <fullName evidence="1">Uncharacterized protein</fullName>
    </submittedName>
</protein>
<dbReference type="AlphaFoldDB" id="A0A9P9D0D1"/>
<evidence type="ECO:0000313" key="1">
    <source>
        <dbReference type="EMBL" id="KAH7110197.1"/>
    </source>
</evidence>
<feature type="non-terminal residue" evidence="1">
    <location>
        <position position="1"/>
    </location>
</feature>
<accession>A0A9P9D0D1</accession>
<proteinExistence type="predicted"/>
<sequence length="200" mass="23401">FITNLDRWGVMALIATASYHQAKALRDSFYRYLAFEGYIGVTIPASPSYFHLSFDLPFYAWRKARPHRPPCDFRTKSDNGPLRHVTDLSFLQRTTTSPLQTETDYLCEAQVSVSIVGCDNWRWIAYCFTYHDEMEDEDGLSGGLQCDPLTAGEHDANQPLLTPREYFLRVLEVRLRQVRDEWLEVVRNMRHRVHEYVRCS</sequence>
<organism evidence="1 2">
    <name type="scientific">Dactylonectria macrodidyma</name>
    <dbReference type="NCBI Taxonomy" id="307937"/>
    <lineage>
        <taxon>Eukaryota</taxon>
        <taxon>Fungi</taxon>
        <taxon>Dikarya</taxon>
        <taxon>Ascomycota</taxon>
        <taxon>Pezizomycotina</taxon>
        <taxon>Sordariomycetes</taxon>
        <taxon>Hypocreomycetidae</taxon>
        <taxon>Hypocreales</taxon>
        <taxon>Nectriaceae</taxon>
        <taxon>Dactylonectria</taxon>
    </lineage>
</organism>
<comment type="caution">
    <text evidence="1">The sequence shown here is derived from an EMBL/GenBank/DDBJ whole genome shotgun (WGS) entry which is preliminary data.</text>
</comment>
<reference evidence="1" key="1">
    <citation type="journal article" date="2021" name="Nat. Commun.">
        <title>Genetic determinants of endophytism in the Arabidopsis root mycobiome.</title>
        <authorList>
            <person name="Mesny F."/>
            <person name="Miyauchi S."/>
            <person name="Thiergart T."/>
            <person name="Pickel B."/>
            <person name="Atanasova L."/>
            <person name="Karlsson M."/>
            <person name="Huettel B."/>
            <person name="Barry K.W."/>
            <person name="Haridas S."/>
            <person name="Chen C."/>
            <person name="Bauer D."/>
            <person name="Andreopoulos W."/>
            <person name="Pangilinan J."/>
            <person name="LaButti K."/>
            <person name="Riley R."/>
            <person name="Lipzen A."/>
            <person name="Clum A."/>
            <person name="Drula E."/>
            <person name="Henrissat B."/>
            <person name="Kohler A."/>
            <person name="Grigoriev I.V."/>
            <person name="Martin F.M."/>
            <person name="Hacquard S."/>
        </authorList>
    </citation>
    <scope>NUCLEOTIDE SEQUENCE</scope>
    <source>
        <strain evidence="1">MPI-CAGE-AT-0147</strain>
    </source>
</reference>
<gene>
    <name evidence="1" type="ORF">EDB81DRAFT_672272</name>
</gene>
<dbReference type="EMBL" id="JAGMUV010000047">
    <property type="protein sequence ID" value="KAH7110197.1"/>
    <property type="molecule type" value="Genomic_DNA"/>
</dbReference>
<keyword evidence="2" id="KW-1185">Reference proteome</keyword>
<evidence type="ECO:0000313" key="2">
    <source>
        <dbReference type="Proteomes" id="UP000738349"/>
    </source>
</evidence>